<evidence type="ECO:0000313" key="3">
    <source>
        <dbReference type="EMBL" id="AFL75239.1"/>
    </source>
</evidence>
<sequence>MSKLIQAASILALAAAASTAGAWYTAPPQASAMTQAPQPAAVEQGAENFRPVTGRPFGAGHAFPDVPPMPEFGQYPVMPEMPAFGQFPNRPDMPPMPAFGQFSNRPDMPPMPEFGQHPAMPEMPAFGQFPNRPDMPPMPEFGQYPAMPEMPEMNRERPAMPEAFEARIKEMEARRAQAKQQMEERRAAMKSEQEQRRAQYAAHSFDAGRGMNANAPCAPATTSPSVQ</sequence>
<dbReference type="STRING" id="765911.Thivi_3369"/>
<dbReference type="Proteomes" id="UP000006062">
    <property type="component" value="Chromosome"/>
</dbReference>
<evidence type="ECO:0000313" key="4">
    <source>
        <dbReference type="Proteomes" id="UP000006062"/>
    </source>
</evidence>
<protein>
    <submittedName>
        <fullName evidence="3">Uncharacterized protein</fullName>
    </submittedName>
</protein>
<keyword evidence="4" id="KW-1185">Reference proteome</keyword>
<feature type="chain" id="PRO_5003682639" evidence="2">
    <location>
        <begin position="23"/>
        <end position="227"/>
    </location>
</feature>
<dbReference type="HOGENOM" id="CLU_1219252_0_0_6"/>
<dbReference type="EMBL" id="CP003154">
    <property type="protein sequence ID" value="AFL75239.1"/>
    <property type="molecule type" value="Genomic_DNA"/>
</dbReference>
<dbReference type="RefSeq" id="WP_014779644.1">
    <property type="nucleotide sequence ID" value="NC_018012.1"/>
</dbReference>
<dbReference type="KEGG" id="tvi:Thivi_3369"/>
<gene>
    <name evidence="3" type="ordered locus">Thivi_3369</name>
</gene>
<reference evidence="3 4" key="1">
    <citation type="submission" date="2012-06" db="EMBL/GenBank/DDBJ databases">
        <title>Complete sequence of Thiocystis violascens DSM 198.</title>
        <authorList>
            <consortium name="US DOE Joint Genome Institute"/>
            <person name="Lucas S."/>
            <person name="Han J."/>
            <person name="Lapidus A."/>
            <person name="Cheng J.-F."/>
            <person name="Goodwin L."/>
            <person name="Pitluck S."/>
            <person name="Peters L."/>
            <person name="Ovchinnikova G."/>
            <person name="Teshima H."/>
            <person name="Detter J.C."/>
            <person name="Han C."/>
            <person name="Tapia R."/>
            <person name="Land M."/>
            <person name="Hauser L."/>
            <person name="Kyrpides N."/>
            <person name="Ivanova N."/>
            <person name="Pagani I."/>
            <person name="Vogl K."/>
            <person name="Liu Z."/>
            <person name="Frigaard N.-U."/>
            <person name="Bryant D."/>
            <person name="Woyke T."/>
        </authorList>
    </citation>
    <scope>NUCLEOTIDE SEQUENCE [LARGE SCALE GENOMIC DNA]</scope>
    <source>
        <strain evidence="4">ATCC 17096 / DSM 198 / 6111</strain>
    </source>
</reference>
<name>I3YE21_THIV6</name>
<feature type="signal peptide" evidence="2">
    <location>
        <begin position="1"/>
        <end position="22"/>
    </location>
</feature>
<accession>I3YE21</accession>
<keyword evidence="2" id="KW-0732">Signal</keyword>
<evidence type="ECO:0000256" key="2">
    <source>
        <dbReference type="SAM" id="SignalP"/>
    </source>
</evidence>
<feature type="region of interest" description="Disordered" evidence="1">
    <location>
        <begin position="171"/>
        <end position="227"/>
    </location>
</feature>
<proteinExistence type="predicted"/>
<dbReference type="AlphaFoldDB" id="I3YE21"/>
<organism evidence="3 4">
    <name type="scientific">Thiocystis violascens (strain ATCC 17096 / DSM 198 / 6111)</name>
    <name type="common">Chromatium violascens</name>
    <dbReference type="NCBI Taxonomy" id="765911"/>
    <lineage>
        <taxon>Bacteria</taxon>
        <taxon>Pseudomonadati</taxon>
        <taxon>Pseudomonadota</taxon>
        <taxon>Gammaproteobacteria</taxon>
        <taxon>Chromatiales</taxon>
        <taxon>Chromatiaceae</taxon>
        <taxon>Thiocystis</taxon>
    </lineage>
</organism>
<dbReference type="OrthoDB" id="5766792at2"/>
<evidence type="ECO:0000256" key="1">
    <source>
        <dbReference type="SAM" id="MobiDB-lite"/>
    </source>
</evidence>
<dbReference type="eggNOG" id="ENOG5030JJK">
    <property type="taxonomic scope" value="Bacteria"/>
</dbReference>
<feature type="compositionally biased region" description="Basic and acidic residues" evidence="1">
    <location>
        <begin position="171"/>
        <end position="197"/>
    </location>
</feature>